<dbReference type="RefSeq" id="WP_187502259.1">
    <property type="nucleotide sequence ID" value="NZ_CP162536.1"/>
</dbReference>
<dbReference type="SUPFAM" id="SSF51445">
    <property type="entry name" value="(Trans)glycosidases"/>
    <property type="match status" value="1"/>
</dbReference>
<evidence type="ECO:0008006" key="3">
    <source>
        <dbReference type="Google" id="ProtNLM"/>
    </source>
</evidence>
<name>A0ABR7AJ42_9SPHN</name>
<proteinExistence type="predicted"/>
<evidence type="ECO:0000313" key="1">
    <source>
        <dbReference type="EMBL" id="MBC3940465.1"/>
    </source>
</evidence>
<dbReference type="InterPro" id="IPR017853">
    <property type="entry name" value="GH"/>
</dbReference>
<organism evidence="1 2">
    <name type="scientific">Sphingomonas albertensis</name>
    <dbReference type="NCBI Taxonomy" id="2762591"/>
    <lineage>
        <taxon>Bacteria</taxon>
        <taxon>Pseudomonadati</taxon>
        <taxon>Pseudomonadota</taxon>
        <taxon>Alphaproteobacteria</taxon>
        <taxon>Sphingomonadales</taxon>
        <taxon>Sphingomonadaceae</taxon>
        <taxon>Sphingomonas</taxon>
    </lineage>
</organism>
<gene>
    <name evidence="1" type="ORF">H8S47_02035</name>
</gene>
<evidence type="ECO:0000313" key="2">
    <source>
        <dbReference type="Proteomes" id="UP000597613"/>
    </source>
</evidence>
<comment type="caution">
    <text evidence="1">The sequence shown here is derived from an EMBL/GenBank/DDBJ whole genome shotgun (WGS) entry which is preliminary data.</text>
</comment>
<dbReference type="Gene3D" id="3.20.20.80">
    <property type="entry name" value="Glycosidases"/>
    <property type="match status" value="1"/>
</dbReference>
<keyword evidence="2" id="KW-1185">Reference proteome</keyword>
<reference evidence="1 2" key="1">
    <citation type="submission" date="2020-08" db="EMBL/GenBank/DDBJ databases">
        <title>Putative novel bacterial strains isolated from necrotic wheat leaf tissues caused by Xanthomonas translucens.</title>
        <authorList>
            <person name="Tambong J.T."/>
        </authorList>
    </citation>
    <scope>NUCLEOTIDE SEQUENCE [LARGE SCALE GENOMIC DNA]</scope>
    <source>
        <strain evidence="2">DOAB 1063</strain>
    </source>
</reference>
<dbReference type="EMBL" id="JACONT010000002">
    <property type="protein sequence ID" value="MBC3940465.1"/>
    <property type="molecule type" value="Genomic_DNA"/>
</dbReference>
<protein>
    <recommendedName>
        <fullName evidence="3">RHS repeat protein</fullName>
    </recommendedName>
</protein>
<dbReference type="InterPro" id="IPR011049">
    <property type="entry name" value="Serralysin-like_metalloprot_C"/>
</dbReference>
<dbReference type="Gene3D" id="3.90.930.1">
    <property type="match status" value="6"/>
</dbReference>
<sequence>MEMQTVPNTPASATSFLSTLGVNAHSGNANNAYGNASMTISSLNYLGIGTVRDTLPGSGIGNAVVNAMAAAGVKFDFVTSSGLPATGASGLANYVASLEDFQTRHAGSIVAIEGLNEVNTQEFSYNGSGSLTAAVEYQKALYTAVKGNAGLSGVSVINLSVALESPSAYAAIGDLGAYSDYANAHAYTASGGLSDTVMEASMARAAAASKGDKIVITETGYTTLSSDPGLGVNESAQAKLTVNALLTAFENGSSQTFLYELFDSSLNPDGAEKEFHFGLFNADGTPKQAATAVHNLTSLLSYVDAGTGTAASAATAYSLDGMPADGHSLTLTKTNGAYDILLWRDANLWNTTTQSENALATKTVTIDLGGMQKTVYVYDPLRGSAPIASYTNVSQITLAVGDRALVVEVGSKSAYTETATAVPAALSTTADGLVAQIDKLAGSTGLKTIALTDSAVLNVASVSTMRYMIANYGDVLAKIDGGYSFKVTETGVGWKEEQAFDAKGILVSTADYGYLGGVISNIHTEYATGVISDQSYTMGKLSATIVDDPKLGRTVTSYDIATGKPASMTVAGKDGSNAATIYKNGIVSTYTLTAADGSKVTDTYDAAGKRVSEVQVDTKNVWTTLQYDASGDVSRKFVQRPDGSSESYAYKLTGLAYVTEHQVVNTKGVVTLVERLRADGTPVTTAQTFADGGKISSTFGSNGQLLTKVTNAADGTRTSLTYDATTSKLASSVVQTAAGATTTITYVAGVMSDRTLVRADGSRTSETFDATGLKTRQVDVDTAKTYTTQVFDATTGKPQRTYVQYTDGRSIVTSYNVTGKSYVTEVQTTDKAGKVVSVVRRHADNTLDYTDSYAADGKRTTTSYDATGHRLNQTITAVGGGRVITTYDPTTGGLKSLLELAANGTIIRSQTYSGGGLVNEDVVNEQGKVTYTYNSAGAKISQLQTDSDGTKTTTLFDASSGAVTKVYVANPDGSGETRAYGLTGLAWTTEIQVTDATGKMVSLTRSAADGRLVSTEIVQGSSKITTAYDSQGRRQTETTVTGDVAKDGTRTVLTYDPATATLLSRVVQSAVGGTVTTSFKAGIVAQMVSVLPDGSRSTVTYDAAGKKTNEVTVDTAGTWTTSVLDGTGAVSKRYIKNADGSGETQSFGITGQAWTTERSVFDAKGKVTLVVRSHADGSLAYQETNAADGARLLQTYDAAGKLSQSVAIAATGETHTQQFDATTGLITRDIGQLVNGDVATSLYENGKLASRRTQVAAGGKIVEAYNADGSRTADTYTAAGIRTTAVIVDAAGSWNTTLYDATTGKLTSNFIERADGTAENTLYNVTGKSYVTQTQLVDGKGVVVSVVRKHGDGTLDYTETRDPDGTSLLTYYDAKGRKTKAATIGSDSTQTSEYDAETGALVTRIDESNGIKHSRGFDTAGRLIKDVTVDAQGQWTTLLYDQAGTVTRKYVTAPDGSAVNTVYMPTGSDYAVGVVKTDTTGKTISVDRTRTDGSRAYAEVNDATGRTQQYFDIAGREQSKVVTDAAGRTTMNFDTAKDQLSSSKTELAGGGSVVRSYTAGVMTGRTTTTAAGVATTESFTTAGHAIADVRSAASGYDAILVGGAGGVTGSVADELLLVDRSGATVAGGGGDDRFLVTLGTSATIADFGAGHDLLDLSAFAKSGYQPMMEISGSDLTVKYDQGATITLTGAAAHRLVQTSANSGVYAFG</sequence>
<dbReference type="Proteomes" id="UP000597613">
    <property type="component" value="Unassembled WGS sequence"/>
</dbReference>
<accession>A0ABR7AJ42</accession>
<dbReference type="SUPFAM" id="SSF51120">
    <property type="entry name" value="beta-Roll"/>
    <property type="match status" value="1"/>
</dbReference>